<evidence type="ECO:0000313" key="8">
    <source>
        <dbReference type="Proteomes" id="UP000040576"/>
    </source>
</evidence>
<organism evidence="7 8">
    <name type="scientific">Caldibacillus thermoamylovorans</name>
    <dbReference type="NCBI Taxonomy" id="35841"/>
    <lineage>
        <taxon>Bacteria</taxon>
        <taxon>Bacillati</taxon>
        <taxon>Bacillota</taxon>
        <taxon>Bacilli</taxon>
        <taxon>Bacillales</taxon>
        <taxon>Bacillaceae</taxon>
        <taxon>Caldibacillus</taxon>
    </lineage>
</organism>
<dbReference type="PROSITE" id="PS50126">
    <property type="entry name" value="S1"/>
    <property type="match status" value="4"/>
</dbReference>
<dbReference type="FunFam" id="2.40.50.140:FF:000051">
    <property type="entry name" value="RNA-binding transcriptional accessory protein"/>
    <property type="match status" value="1"/>
</dbReference>
<gene>
    <name evidence="7" type="primary">ypfD</name>
    <name evidence="7" type="ORF">BT1A1_2065</name>
</gene>
<protein>
    <submittedName>
        <fullName evidence="7">30S ribosomal protein S1 homolog</fullName>
    </submittedName>
</protein>
<dbReference type="CDD" id="cd05687">
    <property type="entry name" value="S1_RPS1_repeat_ec1_hs1"/>
    <property type="match status" value="1"/>
</dbReference>
<name>A0A090IW42_9BACI</name>
<dbReference type="NCBIfam" id="NF005208">
    <property type="entry name" value="PRK06676.1"/>
    <property type="match status" value="1"/>
</dbReference>
<evidence type="ECO:0000256" key="1">
    <source>
        <dbReference type="ARBA" id="ARBA00006767"/>
    </source>
</evidence>
<dbReference type="FunFam" id="2.40.50.140:FF:000114">
    <property type="entry name" value="30S ribosomal protein S1"/>
    <property type="match status" value="1"/>
</dbReference>
<dbReference type="Gene3D" id="2.40.50.140">
    <property type="entry name" value="Nucleic acid-binding proteins"/>
    <property type="match status" value="4"/>
</dbReference>
<dbReference type="AlphaFoldDB" id="A0A090IW42"/>
<proteinExistence type="inferred from homology"/>
<dbReference type="Pfam" id="PF00575">
    <property type="entry name" value="S1"/>
    <property type="match status" value="4"/>
</dbReference>
<feature type="domain" description="S1 motif" evidence="6">
    <location>
        <begin position="192"/>
        <end position="260"/>
    </location>
</feature>
<accession>A0A090IW42</accession>
<dbReference type="GO" id="GO:0003735">
    <property type="term" value="F:structural constituent of ribosome"/>
    <property type="evidence" value="ECO:0007669"/>
    <property type="project" value="TreeGrafter"/>
</dbReference>
<dbReference type="GO" id="GO:0006412">
    <property type="term" value="P:translation"/>
    <property type="evidence" value="ECO:0007669"/>
    <property type="project" value="TreeGrafter"/>
</dbReference>
<dbReference type="PANTHER" id="PTHR10724:SF7">
    <property type="entry name" value="SMALL RIBOSOMAL SUBUNIT PROTEIN BS1C"/>
    <property type="match status" value="1"/>
</dbReference>
<keyword evidence="4 7" id="KW-0689">Ribosomal protein</keyword>
<dbReference type="SMART" id="SM00316">
    <property type="entry name" value="S1"/>
    <property type="match status" value="4"/>
</dbReference>
<feature type="domain" description="S1 motif" evidence="6">
    <location>
        <begin position="106"/>
        <end position="171"/>
    </location>
</feature>
<dbReference type="CDD" id="cd04465">
    <property type="entry name" value="S1_RPS1_repeat_ec2_hs2"/>
    <property type="match status" value="1"/>
</dbReference>
<keyword evidence="5" id="KW-0687">Ribonucleoprotein</keyword>
<evidence type="ECO:0000259" key="6">
    <source>
        <dbReference type="PROSITE" id="PS50126"/>
    </source>
</evidence>
<dbReference type="SUPFAM" id="SSF50249">
    <property type="entry name" value="Nucleic acid-binding proteins"/>
    <property type="match status" value="4"/>
</dbReference>
<dbReference type="EMBL" id="CCRF01000061">
    <property type="protein sequence ID" value="CEE01887.1"/>
    <property type="molecule type" value="Genomic_DNA"/>
</dbReference>
<evidence type="ECO:0000313" key="7">
    <source>
        <dbReference type="EMBL" id="CEE01887.1"/>
    </source>
</evidence>
<comment type="similarity">
    <text evidence="1">Belongs to the bacterial ribosomal protein bS1 family.</text>
</comment>
<sequence>MTENINETMNEIEVQSFSVGDYVTGQVTKVEDKQVIVNIPNSKLDGIIPISELSALHIEKAEDAAQLGDELTLVVTKVEDEALILSKRRVDAEKAWESLSEKSANGEYIEATVSDVVKGGLVIDVGVRGFVPASLVDDHFVEDLSIYKGQTMTFKIVELDKEKNRLILSHRDVVKEQNEQKKQEVLANLKEGEVIEGTVERVTDFGAFVNIGGIDGLVHISQLSHQHVNHPSEVVHVGDQVKVKILAVDPEKERVSLSIKDTLPGPWEGVSEKLPVGSVVEGTVKRLVSFGAFVEVLPGVEGLVHISQISQKHIGTPHEVLKEGQTVTVKVLSVNEAENRLSLSMKELEKPEVKEDVELPQEERGFQLGDMIGDQLKKLKL</sequence>
<evidence type="ECO:0000256" key="3">
    <source>
        <dbReference type="ARBA" id="ARBA00022884"/>
    </source>
</evidence>
<feature type="domain" description="S1 motif" evidence="6">
    <location>
        <begin position="277"/>
        <end position="346"/>
    </location>
</feature>
<keyword evidence="2" id="KW-0677">Repeat</keyword>
<keyword evidence="3" id="KW-0694">RNA-binding</keyword>
<dbReference type="InterPro" id="IPR050437">
    <property type="entry name" value="Ribos_protein_bS1-like"/>
</dbReference>
<evidence type="ECO:0000256" key="2">
    <source>
        <dbReference type="ARBA" id="ARBA00022737"/>
    </source>
</evidence>
<evidence type="ECO:0000256" key="4">
    <source>
        <dbReference type="ARBA" id="ARBA00022980"/>
    </source>
</evidence>
<dbReference type="GO" id="GO:0003729">
    <property type="term" value="F:mRNA binding"/>
    <property type="evidence" value="ECO:0007669"/>
    <property type="project" value="TreeGrafter"/>
</dbReference>
<dbReference type="InterPro" id="IPR003029">
    <property type="entry name" value="S1_domain"/>
</dbReference>
<evidence type="ECO:0000256" key="5">
    <source>
        <dbReference type="ARBA" id="ARBA00023274"/>
    </source>
</evidence>
<feature type="domain" description="S1 motif" evidence="6">
    <location>
        <begin position="20"/>
        <end position="88"/>
    </location>
</feature>
<keyword evidence="8" id="KW-1185">Reference proteome</keyword>
<dbReference type="Proteomes" id="UP000040576">
    <property type="component" value="Unassembled WGS sequence"/>
</dbReference>
<dbReference type="GO" id="GO:0022627">
    <property type="term" value="C:cytosolic small ribosomal subunit"/>
    <property type="evidence" value="ECO:0007669"/>
    <property type="project" value="TreeGrafter"/>
</dbReference>
<dbReference type="InterPro" id="IPR035104">
    <property type="entry name" value="Ribosomal_protein_S1-like"/>
</dbReference>
<dbReference type="PANTHER" id="PTHR10724">
    <property type="entry name" value="30S RIBOSOMAL PROTEIN S1"/>
    <property type="match status" value="1"/>
</dbReference>
<dbReference type="CDD" id="cd05688">
    <property type="entry name" value="S1_RPS1_repeat_ec3"/>
    <property type="match status" value="1"/>
</dbReference>
<dbReference type="PRINTS" id="PR00681">
    <property type="entry name" value="RIBOSOMALS1"/>
</dbReference>
<reference evidence="7 8" key="1">
    <citation type="submission" date="2014-07" db="EMBL/GenBank/DDBJ databases">
        <authorList>
            <person name="Wibberg Daniel"/>
        </authorList>
    </citation>
    <scope>NUCLEOTIDE SEQUENCE [LARGE SCALE GENOMIC DNA]</scope>
</reference>
<dbReference type="InterPro" id="IPR012340">
    <property type="entry name" value="NA-bd_OB-fold"/>
</dbReference>